<evidence type="ECO:0000313" key="5">
    <source>
        <dbReference type="Proteomes" id="UP001150538"/>
    </source>
</evidence>
<keyword evidence="3" id="KW-0687">Ribonucleoprotein</keyword>
<evidence type="ECO:0000256" key="2">
    <source>
        <dbReference type="ARBA" id="ARBA00022980"/>
    </source>
</evidence>
<evidence type="ECO:0000256" key="1">
    <source>
        <dbReference type="ARBA" id="ARBA00009083"/>
    </source>
</evidence>
<proteinExistence type="inferred from homology"/>
<gene>
    <name evidence="4" type="primary">MRP2</name>
    <name evidence="4" type="ORF">H4219_001136</name>
</gene>
<name>A0A9W8DW55_9FUNG</name>
<dbReference type="Gene3D" id="1.10.287.1480">
    <property type="match status" value="1"/>
</dbReference>
<dbReference type="AlphaFoldDB" id="A0A9W8DW55"/>
<dbReference type="GO" id="GO:0005763">
    <property type="term" value="C:mitochondrial small ribosomal subunit"/>
    <property type="evidence" value="ECO:0007669"/>
    <property type="project" value="TreeGrafter"/>
</dbReference>
<dbReference type="GO" id="GO:0006412">
    <property type="term" value="P:translation"/>
    <property type="evidence" value="ECO:0007669"/>
    <property type="project" value="InterPro"/>
</dbReference>
<dbReference type="PANTHER" id="PTHR19836:SF19">
    <property type="entry name" value="SMALL RIBOSOMAL SUBUNIT PROTEIN US14M"/>
    <property type="match status" value="1"/>
</dbReference>
<protein>
    <submittedName>
        <fullName evidence="4">40S ribosomal protein mrp2, mitochondrial</fullName>
    </submittedName>
</protein>
<dbReference type="InterPro" id="IPR001209">
    <property type="entry name" value="Ribosomal_uS14"/>
</dbReference>
<reference evidence="4" key="1">
    <citation type="submission" date="2022-07" db="EMBL/GenBank/DDBJ databases">
        <title>Phylogenomic reconstructions and comparative analyses of Kickxellomycotina fungi.</title>
        <authorList>
            <person name="Reynolds N.K."/>
            <person name="Stajich J.E."/>
            <person name="Barry K."/>
            <person name="Grigoriev I.V."/>
            <person name="Crous P."/>
            <person name="Smith M.E."/>
        </authorList>
    </citation>
    <scope>NUCLEOTIDE SEQUENCE</scope>
    <source>
        <strain evidence="4">NBRC 100468</strain>
    </source>
</reference>
<dbReference type="OrthoDB" id="413436at2759"/>
<dbReference type="GO" id="GO:0003735">
    <property type="term" value="F:structural constituent of ribosome"/>
    <property type="evidence" value="ECO:0007669"/>
    <property type="project" value="InterPro"/>
</dbReference>
<organism evidence="4 5">
    <name type="scientific">Mycoemilia scoparia</name>
    <dbReference type="NCBI Taxonomy" id="417184"/>
    <lineage>
        <taxon>Eukaryota</taxon>
        <taxon>Fungi</taxon>
        <taxon>Fungi incertae sedis</taxon>
        <taxon>Zoopagomycota</taxon>
        <taxon>Kickxellomycotina</taxon>
        <taxon>Kickxellomycetes</taxon>
        <taxon>Kickxellales</taxon>
        <taxon>Kickxellaceae</taxon>
        <taxon>Mycoemilia</taxon>
    </lineage>
</organism>
<dbReference type="PANTHER" id="PTHR19836">
    <property type="entry name" value="30S RIBOSOMAL PROTEIN S14"/>
    <property type="match status" value="1"/>
</dbReference>
<comment type="similarity">
    <text evidence="1">Belongs to the universal ribosomal protein uS14 family.</text>
</comment>
<dbReference type="NCBIfam" id="NF006477">
    <property type="entry name" value="PRK08881.1"/>
    <property type="match status" value="1"/>
</dbReference>
<accession>A0A9W8DW55</accession>
<keyword evidence="5" id="KW-1185">Reference proteome</keyword>
<keyword evidence="2 4" id="KW-0689">Ribosomal protein</keyword>
<evidence type="ECO:0000256" key="3">
    <source>
        <dbReference type="ARBA" id="ARBA00023274"/>
    </source>
</evidence>
<dbReference type="SUPFAM" id="SSF57716">
    <property type="entry name" value="Glucocorticoid receptor-like (DNA-binding domain)"/>
    <property type="match status" value="1"/>
</dbReference>
<dbReference type="FunFam" id="1.10.287.1480:FF:000001">
    <property type="entry name" value="30S ribosomal protein S14"/>
    <property type="match status" value="1"/>
</dbReference>
<dbReference type="EMBL" id="JANBPU010000010">
    <property type="protein sequence ID" value="KAJ1920737.1"/>
    <property type="molecule type" value="Genomic_DNA"/>
</dbReference>
<evidence type="ECO:0000313" key="4">
    <source>
        <dbReference type="EMBL" id="KAJ1920737.1"/>
    </source>
</evidence>
<dbReference type="Proteomes" id="UP001150538">
    <property type="component" value="Unassembled WGS sequence"/>
</dbReference>
<sequence length="99" mass="11536">MNSRVLRDIKARKAVYSRELERTIWRYISRNTTLPPRTRMQAQLALSRTPREAAPSAIKNRCVESGRGRGIFSDWKLCRFQFRMKALNGQLPGVQKASW</sequence>
<dbReference type="Pfam" id="PF00253">
    <property type="entry name" value="Ribosomal_S14"/>
    <property type="match status" value="1"/>
</dbReference>
<comment type="caution">
    <text evidence="4">The sequence shown here is derived from an EMBL/GenBank/DDBJ whole genome shotgun (WGS) entry which is preliminary data.</text>
</comment>